<dbReference type="Proteomes" id="UP001367676">
    <property type="component" value="Unassembled WGS sequence"/>
</dbReference>
<comment type="caution">
    <text evidence="1">The sequence shown here is derived from an EMBL/GenBank/DDBJ whole genome shotgun (WGS) entry which is preliminary data.</text>
</comment>
<proteinExistence type="predicted"/>
<dbReference type="AlphaFoldDB" id="A0AAN9YAA2"/>
<keyword evidence="2" id="KW-1185">Reference proteome</keyword>
<sequence length="147" mass="16677">MVALGNGSIKEQACCILYTMYQASMTRKTNEAGKMDKVKAYSNACQYAKIAYENCKVPVDVRSRFSEFLKTQDISYKLLVNVWTKILNGVTNRDDTVEFTGFHSVINAKPDLDEEWLKAKYQTLMKETSNITAYKIIANKKPQVPAT</sequence>
<evidence type="ECO:0000313" key="2">
    <source>
        <dbReference type="Proteomes" id="UP001367676"/>
    </source>
</evidence>
<accession>A0AAN9YAA2</accession>
<organism evidence="1 2">
    <name type="scientific">Parthenolecanium corni</name>
    <dbReference type="NCBI Taxonomy" id="536013"/>
    <lineage>
        <taxon>Eukaryota</taxon>
        <taxon>Metazoa</taxon>
        <taxon>Ecdysozoa</taxon>
        <taxon>Arthropoda</taxon>
        <taxon>Hexapoda</taxon>
        <taxon>Insecta</taxon>
        <taxon>Pterygota</taxon>
        <taxon>Neoptera</taxon>
        <taxon>Paraneoptera</taxon>
        <taxon>Hemiptera</taxon>
        <taxon>Sternorrhyncha</taxon>
        <taxon>Coccoidea</taxon>
        <taxon>Coccidae</taxon>
        <taxon>Parthenolecanium</taxon>
    </lineage>
</organism>
<protein>
    <submittedName>
        <fullName evidence="1">Uncharacterized protein</fullName>
    </submittedName>
</protein>
<evidence type="ECO:0000313" key="1">
    <source>
        <dbReference type="EMBL" id="KAK7605031.1"/>
    </source>
</evidence>
<reference evidence="1 2" key="1">
    <citation type="submission" date="2024-03" db="EMBL/GenBank/DDBJ databases">
        <title>Adaptation during the transition from Ophiocordyceps entomopathogen to insect associate is accompanied by gene loss and intensified selection.</title>
        <authorList>
            <person name="Ward C.M."/>
            <person name="Onetto C.A."/>
            <person name="Borneman A.R."/>
        </authorList>
    </citation>
    <scope>NUCLEOTIDE SEQUENCE [LARGE SCALE GENOMIC DNA]</scope>
    <source>
        <strain evidence="1">AWRI1</strain>
        <tissue evidence="1">Single Adult Female</tissue>
    </source>
</reference>
<gene>
    <name evidence="1" type="ORF">V9T40_006217</name>
</gene>
<dbReference type="EMBL" id="JBBCAQ010000003">
    <property type="protein sequence ID" value="KAK7605031.1"/>
    <property type="molecule type" value="Genomic_DNA"/>
</dbReference>
<name>A0AAN9YAA2_9HEMI</name>